<organism evidence="1 2">
    <name type="scientific">Microbacterium horticulturae</name>
    <dbReference type="NCBI Taxonomy" id="3028316"/>
    <lineage>
        <taxon>Bacteria</taxon>
        <taxon>Bacillati</taxon>
        <taxon>Actinomycetota</taxon>
        <taxon>Actinomycetes</taxon>
        <taxon>Micrococcales</taxon>
        <taxon>Microbacteriaceae</taxon>
        <taxon>Microbacterium</taxon>
    </lineage>
</organism>
<name>A0ABY8BXB7_9MICO</name>
<proteinExistence type="predicted"/>
<keyword evidence="2" id="KW-1185">Reference proteome</keyword>
<dbReference type="EMBL" id="CP119108">
    <property type="protein sequence ID" value="WEG08162.1"/>
    <property type="molecule type" value="Genomic_DNA"/>
</dbReference>
<evidence type="ECO:0008006" key="3">
    <source>
        <dbReference type="Google" id="ProtNLM"/>
    </source>
</evidence>
<accession>A0ABY8BXB7</accession>
<evidence type="ECO:0000313" key="1">
    <source>
        <dbReference type="EMBL" id="WEG08162.1"/>
    </source>
</evidence>
<dbReference type="Proteomes" id="UP001214553">
    <property type="component" value="Chromosome"/>
</dbReference>
<protein>
    <recommendedName>
        <fullName evidence="3">Transposase DDE domain-containing protein</fullName>
    </recommendedName>
</protein>
<reference evidence="1 2" key="1">
    <citation type="submission" date="2023-03" db="EMBL/GenBank/DDBJ databases">
        <title>Genome sequence of Microbacterium sp. KACC 23027.</title>
        <authorList>
            <person name="Kim S."/>
            <person name="Heo J."/>
            <person name="Kwon S.-W."/>
        </authorList>
    </citation>
    <scope>NUCLEOTIDE SEQUENCE [LARGE SCALE GENOMIC DNA]</scope>
    <source>
        <strain evidence="1 2">KACC 23027</strain>
    </source>
</reference>
<sequence>MLDGKGVVAAYHDLFQVEASFRMAKSAFKARPMFHHQRDSIEAHLTIAFCALAIARYLQNRTGISVNRIIRTLRPLRDMTISISGQQHVAATPPECEAVDILTTLRT</sequence>
<evidence type="ECO:0000313" key="2">
    <source>
        <dbReference type="Proteomes" id="UP001214553"/>
    </source>
</evidence>
<gene>
    <name evidence="1" type="ORF">PU630_13065</name>
</gene>